<accession>A0A8S5RAY2</accession>
<organism evidence="1">
    <name type="scientific">virus sp. ct9pU4</name>
    <dbReference type="NCBI Taxonomy" id="2828248"/>
    <lineage>
        <taxon>Viruses</taxon>
    </lineage>
</organism>
<sequence length="112" mass="13303">MVKYIATKREGDVIVANFEEQKVSKATYGSGYDYSYTITEPGEWIVDDEKLFDVEEGDVVLKMYSVTNNWEEKEYIKLHSPELKDYYRRRDEHNKRRELEKPCNDCVCCEKA</sequence>
<evidence type="ECO:0000313" key="1">
    <source>
        <dbReference type="EMBL" id="DAE28511.1"/>
    </source>
</evidence>
<protein>
    <submittedName>
        <fullName evidence="1">Uncharacterized protein</fullName>
    </submittedName>
</protein>
<dbReference type="EMBL" id="BK059087">
    <property type="protein sequence ID" value="DAE28511.1"/>
    <property type="molecule type" value="Genomic_DNA"/>
</dbReference>
<name>A0A8S5RAY2_9VIRU</name>
<proteinExistence type="predicted"/>
<reference evidence="1" key="1">
    <citation type="journal article" date="2021" name="Proc. Natl. Acad. Sci. U.S.A.">
        <title>A Catalog of Tens of Thousands of Viruses from Human Metagenomes Reveals Hidden Associations with Chronic Diseases.</title>
        <authorList>
            <person name="Tisza M.J."/>
            <person name="Buck C.B."/>
        </authorList>
    </citation>
    <scope>NUCLEOTIDE SEQUENCE</scope>
    <source>
        <strain evidence="1">Ct9pU4</strain>
    </source>
</reference>